<reference evidence="2 3" key="1">
    <citation type="journal article" date="2006" name="Proc. Natl. Acad. Sci. U.S.A.">
        <title>Genomic analysis of the uncultivated marine crenarchaeote Cenarchaeum symbiosum.</title>
        <authorList>
            <person name="Hallam S.J."/>
            <person name="Konstantinidis K.T."/>
            <person name="Putnam N."/>
            <person name="Schleper C."/>
            <person name="Watanabe Y."/>
            <person name="Sugahara J."/>
            <person name="Preston C."/>
            <person name="de la Torre J."/>
            <person name="Richardson P.M."/>
            <person name="DeLong E.F."/>
        </authorList>
    </citation>
    <scope>NUCLEOTIDE SEQUENCE [LARGE SCALE GENOMIC DNA]</scope>
    <source>
        <strain evidence="3">A</strain>
    </source>
</reference>
<dbReference type="GO" id="GO:0016491">
    <property type="term" value="F:oxidoreductase activity"/>
    <property type="evidence" value="ECO:0007669"/>
    <property type="project" value="InterPro"/>
</dbReference>
<accession>A0RWH4</accession>
<evidence type="ECO:0000313" key="2">
    <source>
        <dbReference type="EMBL" id="ABK77691.1"/>
    </source>
</evidence>
<dbReference type="PANTHER" id="PTHR43734:SF1">
    <property type="entry name" value="PHYTOENE DESATURASE"/>
    <property type="match status" value="1"/>
</dbReference>
<proteinExistence type="predicted"/>
<dbReference type="SUPFAM" id="SSF51905">
    <property type="entry name" value="FAD/NAD(P)-binding domain"/>
    <property type="match status" value="1"/>
</dbReference>
<keyword evidence="3" id="KW-1185">Reference proteome</keyword>
<gene>
    <name evidence="2" type="ordered locus">CENSYa_1061</name>
</gene>
<dbReference type="EnsemblBacteria" id="ABK77691">
    <property type="protein sequence ID" value="ABK77691"/>
    <property type="gene ID" value="CENSYa_1061"/>
</dbReference>
<dbReference type="Gene3D" id="3.90.660.50">
    <property type="match status" value="1"/>
</dbReference>
<dbReference type="AlphaFoldDB" id="A0RWH4"/>
<name>A0RWH4_CENSY</name>
<dbReference type="Gene3D" id="3.50.50.60">
    <property type="entry name" value="FAD/NAD(P)-binding domain"/>
    <property type="match status" value="1"/>
</dbReference>
<dbReference type="InterPro" id="IPR002937">
    <property type="entry name" value="Amino_oxidase"/>
</dbReference>
<organism evidence="2 3">
    <name type="scientific">Cenarchaeum symbiosum (strain A)</name>
    <dbReference type="NCBI Taxonomy" id="414004"/>
    <lineage>
        <taxon>Archaea</taxon>
        <taxon>Nitrososphaerota</taxon>
        <taxon>Candidatus Cenarchaeales</taxon>
        <taxon>Candidatus Cenarchaeaceae</taxon>
        <taxon>Candidatus Cenarchaeum</taxon>
    </lineage>
</organism>
<evidence type="ECO:0000313" key="3">
    <source>
        <dbReference type="Proteomes" id="UP000000758"/>
    </source>
</evidence>
<protein>
    <submittedName>
        <fullName evidence="2">Protoporphyrinogen oxidase</fullName>
    </submittedName>
</protein>
<dbReference type="EMBL" id="DP000238">
    <property type="protein sequence ID" value="ABK77691.1"/>
    <property type="molecule type" value="Genomic_DNA"/>
</dbReference>
<dbReference type="HOGENOM" id="CLU_609181_0_0_2"/>
<evidence type="ECO:0000259" key="1">
    <source>
        <dbReference type="Pfam" id="PF01593"/>
    </source>
</evidence>
<sequence length="449" mass="48411">MEVVVVGAGISGLCSGAMLAAEGIRVTVLESSSRVGGRTASTRYKGHILDNGFHIMPFYKTSAVYGVFKRLGILDRLDLARVDRIAFYKDGFHVYPRGLGGMISTSLVPVRSRIRLLRMLLPMAFSSYERAEKLDPVPLSSVTGGLDAVTGSFFDAVCMLAFADRPDNISLGEFTRTMIRANPFKGGTSEFAYPNVGGYDEISRILAEYITEKGGTVRLSTPVSRVHVESGRVAGITAGEFHECGCVVVSSPAYLAVTRLFEGGTFDDSIMERAKKLDKTTSVVEAHFCLSERMDARQIVFPVGEYSAKGIFFISNITPNVSPEGEHLVMAGTPVSAADADSPSRVAEVVGEMKEDIESIYPGFSGSLLWEKAKSWRFVESVAKGPGMVWKDKMPHTTNVKGLFFVGDATVSYGIGTDSAAHSSLLCHPKILGFLSNVVHGAEIRSKAG</sequence>
<dbReference type="KEGG" id="csy:CENSYa_1061"/>
<dbReference type="Pfam" id="PF01593">
    <property type="entry name" value="Amino_oxidase"/>
    <property type="match status" value="1"/>
</dbReference>
<feature type="domain" description="Amine oxidase" evidence="1">
    <location>
        <begin position="10"/>
        <end position="424"/>
    </location>
</feature>
<dbReference type="Proteomes" id="UP000000758">
    <property type="component" value="Chromosome"/>
</dbReference>
<dbReference type="STRING" id="414004.CENSYa_1061"/>
<dbReference type="InterPro" id="IPR036188">
    <property type="entry name" value="FAD/NAD-bd_sf"/>
</dbReference>
<dbReference type="PANTHER" id="PTHR43734">
    <property type="entry name" value="PHYTOENE DESATURASE"/>
    <property type="match status" value="1"/>
</dbReference>